<evidence type="ECO:0000313" key="3">
    <source>
        <dbReference type="Proteomes" id="UP001141434"/>
    </source>
</evidence>
<feature type="region of interest" description="Disordered" evidence="1">
    <location>
        <begin position="1"/>
        <end position="52"/>
    </location>
</feature>
<organism evidence="2 3">
    <name type="scientific">Penicillium alfredii</name>
    <dbReference type="NCBI Taxonomy" id="1506179"/>
    <lineage>
        <taxon>Eukaryota</taxon>
        <taxon>Fungi</taxon>
        <taxon>Dikarya</taxon>
        <taxon>Ascomycota</taxon>
        <taxon>Pezizomycotina</taxon>
        <taxon>Eurotiomycetes</taxon>
        <taxon>Eurotiomycetidae</taxon>
        <taxon>Eurotiales</taxon>
        <taxon>Aspergillaceae</taxon>
        <taxon>Penicillium</taxon>
    </lineage>
</organism>
<dbReference type="Proteomes" id="UP001141434">
    <property type="component" value="Unassembled WGS sequence"/>
</dbReference>
<proteinExistence type="predicted"/>
<evidence type="ECO:0000313" key="2">
    <source>
        <dbReference type="EMBL" id="KAJ5096481.1"/>
    </source>
</evidence>
<name>A0A9W9K8J9_9EURO</name>
<evidence type="ECO:0000256" key="1">
    <source>
        <dbReference type="SAM" id="MobiDB-lite"/>
    </source>
</evidence>
<dbReference type="EMBL" id="JAPMSZ010000007">
    <property type="protein sequence ID" value="KAJ5096481.1"/>
    <property type="molecule type" value="Genomic_DNA"/>
</dbReference>
<reference evidence="2" key="1">
    <citation type="submission" date="2022-11" db="EMBL/GenBank/DDBJ databases">
        <authorList>
            <person name="Petersen C."/>
        </authorList>
    </citation>
    <scope>NUCLEOTIDE SEQUENCE</scope>
    <source>
        <strain evidence="2">IBT 34128</strain>
    </source>
</reference>
<reference evidence="2" key="2">
    <citation type="journal article" date="2023" name="IMA Fungus">
        <title>Comparative genomic study of the Penicillium genus elucidates a diverse pangenome and 15 lateral gene transfer events.</title>
        <authorList>
            <person name="Petersen C."/>
            <person name="Sorensen T."/>
            <person name="Nielsen M.R."/>
            <person name="Sondergaard T.E."/>
            <person name="Sorensen J.L."/>
            <person name="Fitzpatrick D.A."/>
            <person name="Frisvad J.C."/>
            <person name="Nielsen K.L."/>
        </authorList>
    </citation>
    <scope>NUCLEOTIDE SEQUENCE</scope>
    <source>
        <strain evidence="2">IBT 34128</strain>
    </source>
</reference>
<dbReference type="AlphaFoldDB" id="A0A9W9K8J9"/>
<keyword evidence="3" id="KW-1185">Reference proteome</keyword>
<sequence>MDADYFQRRINANGVGRDDIETLKAINPDPSPHSSSENEQPRSSVTPVAGRGSPMIDAVVPRLPDLFFVDHPEPPLSWVIAMDPQIPCSSMSTDHCLPPSSRPTSRLPLNSGAEDDVSATNVGVGAWNPYSTTLELFLPSDSCSRPGTARHGSSNILASTAAGHSMKKKQPFLPALDFSLSPFSLDHFHNQWLHLDQCWQGELCSKQPRFSTYHSTVENEPVDHSVSYSLAATSVRNDHNMSFRNRSQRTPPKRLLATRAQKIRGYSSWCLGVSSGDYAPLLSLVIFTGLIARSHRRKSRETI</sequence>
<dbReference type="RefSeq" id="XP_056512032.1">
    <property type="nucleotide sequence ID" value="XM_056656419.1"/>
</dbReference>
<feature type="compositionally biased region" description="Polar residues" evidence="1">
    <location>
        <begin position="32"/>
        <end position="46"/>
    </location>
</feature>
<gene>
    <name evidence="2" type="ORF">NUU61_005837</name>
</gene>
<comment type="caution">
    <text evidence="2">The sequence shown here is derived from an EMBL/GenBank/DDBJ whole genome shotgun (WGS) entry which is preliminary data.</text>
</comment>
<dbReference type="GeneID" id="81395587"/>
<protein>
    <submittedName>
        <fullName evidence="2">Uncharacterized protein</fullName>
    </submittedName>
</protein>
<accession>A0A9W9K8J9</accession>